<organism evidence="9 10">
    <name type="scientific">Phaeomoniella chlamydospora</name>
    <name type="common">Phaeoacremonium chlamydosporum</name>
    <dbReference type="NCBI Taxonomy" id="158046"/>
    <lineage>
        <taxon>Eukaryota</taxon>
        <taxon>Fungi</taxon>
        <taxon>Dikarya</taxon>
        <taxon>Ascomycota</taxon>
        <taxon>Pezizomycotina</taxon>
        <taxon>Eurotiomycetes</taxon>
        <taxon>Chaetothyriomycetidae</taxon>
        <taxon>Phaeomoniellales</taxon>
        <taxon>Phaeomoniellaceae</taxon>
        <taxon>Phaeomoniella</taxon>
    </lineage>
</organism>
<keyword evidence="3 7" id="KW-0812">Transmembrane</keyword>
<dbReference type="InterPro" id="IPR050524">
    <property type="entry name" value="APC_YAT"/>
</dbReference>
<comment type="caution">
    <text evidence="9">The sequence shown here is derived from an EMBL/GenBank/DDBJ whole genome shotgun (WGS) entry which is preliminary data.</text>
</comment>
<evidence type="ECO:0000256" key="3">
    <source>
        <dbReference type="ARBA" id="ARBA00022692"/>
    </source>
</evidence>
<dbReference type="Proteomes" id="UP000053317">
    <property type="component" value="Unassembled WGS sequence"/>
</dbReference>
<proteinExistence type="predicted"/>
<feature type="transmembrane region" description="Helical" evidence="7">
    <location>
        <begin position="326"/>
        <end position="346"/>
    </location>
</feature>
<keyword evidence="5 7" id="KW-1133">Transmembrane helix</keyword>
<keyword evidence="6 7" id="KW-0472">Membrane</keyword>
<feature type="transmembrane region" description="Helical" evidence="7">
    <location>
        <begin position="379"/>
        <end position="398"/>
    </location>
</feature>
<dbReference type="GO" id="GO:0016020">
    <property type="term" value="C:membrane"/>
    <property type="evidence" value="ECO:0007669"/>
    <property type="project" value="UniProtKB-SubCell"/>
</dbReference>
<dbReference type="InterPro" id="IPR004841">
    <property type="entry name" value="AA-permease/SLC12A_dom"/>
</dbReference>
<evidence type="ECO:0000259" key="8">
    <source>
        <dbReference type="Pfam" id="PF00324"/>
    </source>
</evidence>
<evidence type="ECO:0000256" key="5">
    <source>
        <dbReference type="ARBA" id="ARBA00022989"/>
    </source>
</evidence>
<feature type="transmembrane region" description="Helical" evidence="7">
    <location>
        <begin position="53"/>
        <end position="75"/>
    </location>
</feature>
<keyword evidence="4" id="KW-0029">Amino-acid transport</keyword>
<evidence type="ECO:0000256" key="7">
    <source>
        <dbReference type="SAM" id="Phobius"/>
    </source>
</evidence>
<feature type="transmembrane region" description="Helical" evidence="7">
    <location>
        <begin position="132"/>
        <end position="153"/>
    </location>
</feature>
<reference evidence="9 10" key="2">
    <citation type="submission" date="2015-05" db="EMBL/GenBank/DDBJ databases">
        <authorList>
            <person name="Morales-Cruz A."/>
            <person name="Amrine K.C."/>
            <person name="Cantu D."/>
        </authorList>
    </citation>
    <scope>NUCLEOTIDE SEQUENCE [LARGE SCALE GENOMIC DNA]</scope>
    <source>
        <strain evidence="9">UCRPC4</strain>
    </source>
</reference>
<feature type="transmembrane region" description="Helical" evidence="7">
    <location>
        <begin position="454"/>
        <end position="478"/>
    </location>
</feature>
<keyword evidence="10" id="KW-1185">Reference proteome</keyword>
<feature type="transmembrane region" description="Helical" evidence="7">
    <location>
        <begin position="159"/>
        <end position="180"/>
    </location>
</feature>
<evidence type="ECO:0000256" key="1">
    <source>
        <dbReference type="ARBA" id="ARBA00004141"/>
    </source>
</evidence>
<comment type="subcellular location">
    <subcellularLocation>
        <location evidence="1">Membrane</location>
        <topology evidence="1">Multi-pass membrane protein</topology>
    </subcellularLocation>
</comment>
<dbReference type="FunFam" id="1.20.1740.10:FF:000006">
    <property type="entry name" value="General amino acid permease"/>
    <property type="match status" value="1"/>
</dbReference>
<feature type="domain" description="Amino acid permease/ SLC12A" evidence="8">
    <location>
        <begin position="50"/>
        <end position="510"/>
    </location>
</feature>
<feature type="transmembrane region" description="Helical" evidence="7">
    <location>
        <begin position="484"/>
        <end position="502"/>
    </location>
</feature>
<evidence type="ECO:0000256" key="2">
    <source>
        <dbReference type="ARBA" id="ARBA00022448"/>
    </source>
</evidence>
<feature type="transmembrane region" description="Helical" evidence="7">
    <location>
        <begin position="281"/>
        <end position="300"/>
    </location>
</feature>
<reference evidence="9 10" key="1">
    <citation type="submission" date="2015-05" db="EMBL/GenBank/DDBJ databases">
        <title>Distinctive expansion of gene families associated with plant cell wall degradation and secondary metabolism in the genomes of grapevine trunk pathogens.</title>
        <authorList>
            <person name="Lawrence D.P."/>
            <person name="Travadon R."/>
            <person name="Rolshausen P.E."/>
            <person name="Baumgartner K."/>
        </authorList>
    </citation>
    <scope>NUCLEOTIDE SEQUENCE [LARGE SCALE GENOMIC DNA]</scope>
    <source>
        <strain evidence="9">UCRPC4</strain>
    </source>
</reference>
<feature type="transmembrane region" description="Helical" evidence="7">
    <location>
        <begin position="241"/>
        <end position="260"/>
    </location>
</feature>
<dbReference type="EMBL" id="LCWF01000047">
    <property type="protein sequence ID" value="KKY25191.1"/>
    <property type="molecule type" value="Genomic_DNA"/>
</dbReference>
<dbReference type="OrthoDB" id="3900342at2759"/>
<evidence type="ECO:0000256" key="6">
    <source>
        <dbReference type="ARBA" id="ARBA00023136"/>
    </source>
</evidence>
<evidence type="ECO:0000313" key="9">
    <source>
        <dbReference type="EMBL" id="KKY25191.1"/>
    </source>
</evidence>
<accession>A0A0G2ESP5</accession>
<dbReference type="Pfam" id="PF00324">
    <property type="entry name" value="AA_permease"/>
    <property type="match status" value="1"/>
</dbReference>
<gene>
    <name evidence="9" type="ORF">UCRPC4_g01997</name>
</gene>
<dbReference type="PANTHER" id="PTHR43341:SF18">
    <property type="entry name" value="AMINO ACID PERMEASE_ SLC12A DOMAIN-CONTAINING PROTEIN"/>
    <property type="match status" value="1"/>
</dbReference>
<feature type="transmembrane region" description="Helical" evidence="7">
    <location>
        <begin position="192"/>
        <end position="211"/>
    </location>
</feature>
<name>A0A0G2ESP5_PHACM</name>
<feature type="transmembrane region" description="Helical" evidence="7">
    <location>
        <begin position="81"/>
        <end position="112"/>
    </location>
</feature>
<dbReference type="AlphaFoldDB" id="A0A0G2ESP5"/>
<evidence type="ECO:0000256" key="4">
    <source>
        <dbReference type="ARBA" id="ARBA00022970"/>
    </source>
</evidence>
<sequence length="547" mass="60219">MGSIDHGEAVPVYDDEKKIGEAVQDVSYDDEGPIEFEEKKDLRRGLEQRHIQMIALAGTIGTGLFLGSGTAIANAGPLGAFLGYTIVGILVSFVCFSIAELAALVPLSGAVIRHAEYFFDPALSFACGYNSVYNTMVSLPAEIVAAAVIIQFWTTVSSAIFITILGLLIVASNIFLVRIYGEVEFTFAMLKIMLIIGVNIMALVIACGGGPDHHAYGFQYWRNPGPFVQYLDIKGALGRFLGFWTVFSNAAYAYAGVEGIPVAAAETKAPRRNIPKAARRIFIRVLLFYVISIFLVGLIVPSNDPNLLASTGDAAQSPFVIAANRAGIKVVASIINAVVLTSAWSAGNSGVLGASRTLYGLAREGHAPRIFLRVSRWGIPYVTILFFSLFITLGYMSLGKTASVVFGWFQDLISAAAFINWIIICMVYLRFYYGMKKQGISRDELPWKGPFQPYGAWIGLCSFAFILLTAGYATFIHGQWDTETFFSCYFNIPLILILYFGFKFTKKTKLVPLEEMPIRNFIQIYQENPEPPEKPVTGWKRLNILWS</sequence>
<dbReference type="GO" id="GO:0015171">
    <property type="term" value="F:amino acid transmembrane transporter activity"/>
    <property type="evidence" value="ECO:0007669"/>
    <property type="project" value="TreeGrafter"/>
</dbReference>
<dbReference type="Gene3D" id="1.20.1740.10">
    <property type="entry name" value="Amino acid/polyamine transporter I"/>
    <property type="match status" value="1"/>
</dbReference>
<dbReference type="PIRSF" id="PIRSF006060">
    <property type="entry name" value="AA_transporter"/>
    <property type="match status" value="1"/>
</dbReference>
<protein>
    <submittedName>
        <fullName evidence="9">Putative amino acid transporter</fullName>
    </submittedName>
</protein>
<feature type="transmembrane region" description="Helical" evidence="7">
    <location>
        <begin position="413"/>
        <end position="433"/>
    </location>
</feature>
<keyword evidence="2" id="KW-0813">Transport</keyword>
<dbReference type="PANTHER" id="PTHR43341">
    <property type="entry name" value="AMINO ACID PERMEASE"/>
    <property type="match status" value="1"/>
</dbReference>
<evidence type="ECO:0000313" key="10">
    <source>
        <dbReference type="Proteomes" id="UP000053317"/>
    </source>
</evidence>